<keyword evidence="4" id="KW-0067">ATP-binding</keyword>
<dbReference type="Pfam" id="PF00069">
    <property type="entry name" value="Pkinase"/>
    <property type="match status" value="1"/>
</dbReference>
<protein>
    <submittedName>
        <fullName evidence="6">Serine/threonine protein kinase</fullName>
    </submittedName>
</protein>
<dbReference type="CDD" id="cd14014">
    <property type="entry name" value="STKc_PknB_like"/>
    <property type="match status" value="1"/>
</dbReference>
<keyword evidence="1" id="KW-0808">Transferase</keyword>
<dbReference type="InterPro" id="IPR008271">
    <property type="entry name" value="Ser/Thr_kinase_AS"/>
</dbReference>
<dbReference type="InterPro" id="IPR011009">
    <property type="entry name" value="Kinase-like_dom_sf"/>
</dbReference>
<evidence type="ECO:0000256" key="2">
    <source>
        <dbReference type="ARBA" id="ARBA00022741"/>
    </source>
</evidence>
<keyword evidence="7" id="KW-1185">Reference proteome</keyword>
<dbReference type="Proteomes" id="UP001165368">
    <property type="component" value="Unassembled WGS sequence"/>
</dbReference>
<dbReference type="RefSeq" id="WP_237823248.1">
    <property type="nucleotide sequence ID" value="NZ_JAKLTQ010000015.1"/>
</dbReference>
<dbReference type="SMART" id="SM00220">
    <property type="entry name" value="S_TKc"/>
    <property type="match status" value="1"/>
</dbReference>
<evidence type="ECO:0000256" key="4">
    <source>
        <dbReference type="ARBA" id="ARBA00022840"/>
    </source>
</evidence>
<name>A0ABS9LB19_9MICC</name>
<dbReference type="GO" id="GO:0004674">
    <property type="term" value="F:protein serine/threonine kinase activity"/>
    <property type="evidence" value="ECO:0007669"/>
    <property type="project" value="UniProtKB-KW"/>
</dbReference>
<proteinExistence type="predicted"/>
<dbReference type="EMBL" id="JAKLTQ010000015">
    <property type="protein sequence ID" value="MCG2623662.1"/>
    <property type="molecule type" value="Genomic_DNA"/>
</dbReference>
<reference evidence="6" key="1">
    <citation type="submission" date="2022-01" db="EMBL/GenBank/DDBJ databases">
        <authorList>
            <person name="Jo J.-H."/>
            <person name="Im W.-T."/>
        </authorList>
    </citation>
    <scope>NUCLEOTIDE SEQUENCE</scope>
    <source>
        <strain evidence="6">I2-34</strain>
    </source>
</reference>
<evidence type="ECO:0000313" key="7">
    <source>
        <dbReference type="Proteomes" id="UP001165368"/>
    </source>
</evidence>
<evidence type="ECO:0000259" key="5">
    <source>
        <dbReference type="PROSITE" id="PS50011"/>
    </source>
</evidence>
<comment type="caution">
    <text evidence="6">The sequence shown here is derived from an EMBL/GenBank/DDBJ whole genome shotgun (WGS) entry which is preliminary data.</text>
</comment>
<dbReference type="InterPro" id="IPR000719">
    <property type="entry name" value="Prot_kinase_dom"/>
</dbReference>
<gene>
    <name evidence="6" type="ORF">LVY72_17340</name>
</gene>
<organism evidence="6 7">
    <name type="scientific">Arthrobacter hankyongi</name>
    <dbReference type="NCBI Taxonomy" id="2904801"/>
    <lineage>
        <taxon>Bacteria</taxon>
        <taxon>Bacillati</taxon>
        <taxon>Actinomycetota</taxon>
        <taxon>Actinomycetes</taxon>
        <taxon>Micrococcales</taxon>
        <taxon>Micrococcaceae</taxon>
        <taxon>Arthrobacter</taxon>
    </lineage>
</organism>
<dbReference type="PROSITE" id="PS00108">
    <property type="entry name" value="PROTEIN_KINASE_ST"/>
    <property type="match status" value="1"/>
</dbReference>
<dbReference type="PROSITE" id="PS50011">
    <property type="entry name" value="PROTEIN_KINASE_DOM"/>
    <property type="match status" value="1"/>
</dbReference>
<dbReference type="Gene3D" id="1.10.510.10">
    <property type="entry name" value="Transferase(Phosphotransferase) domain 1"/>
    <property type="match status" value="1"/>
</dbReference>
<keyword evidence="2" id="KW-0547">Nucleotide-binding</keyword>
<evidence type="ECO:0000256" key="1">
    <source>
        <dbReference type="ARBA" id="ARBA00022679"/>
    </source>
</evidence>
<dbReference type="PANTHER" id="PTHR43289:SF34">
    <property type="entry name" value="SERINE_THREONINE-PROTEIN KINASE YBDM-RELATED"/>
    <property type="match status" value="1"/>
</dbReference>
<evidence type="ECO:0000256" key="3">
    <source>
        <dbReference type="ARBA" id="ARBA00022777"/>
    </source>
</evidence>
<accession>A0ABS9LB19</accession>
<feature type="domain" description="Protein kinase" evidence="5">
    <location>
        <begin position="21"/>
        <end position="280"/>
    </location>
</feature>
<keyword evidence="6" id="KW-0723">Serine/threonine-protein kinase</keyword>
<sequence>MATGSARTTLPALGAVVDGRFQLEGVLGSGSEAIVYRAADNRGGRPVALKVFRKPWNEGGERREVLIQRRIRHSGIVALQDYADHTGAGDAPDYAVLELVEGATLKNILSSGPAEPRLVAAWAESLLMSLAHIHSRGIVHHDIKPSNILIPHGPKGRIATHAKLTDFGIASSRALPCTSSGYGTAHYMSPEQAAGGTAGAAGDIYALGLVLLESLAGARPFPGGAIQSMLARTLRRPHIPADLGRRWAALIGAMTAVDPSERVTARQALRLLRRVQHADFRSHRPDRVRQAEQDMRRHKLAPSGLAVTENFAA</sequence>
<dbReference type="SUPFAM" id="SSF56112">
    <property type="entry name" value="Protein kinase-like (PK-like)"/>
    <property type="match status" value="1"/>
</dbReference>
<dbReference type="PANTHER" id="PTHR43289">
    <property type="entry name" value="MITOGEN-ACTIVATED PROTEIN KINASE KINASE KINASE 20-RELATED"/>
    <property type="match status" value="1"/>
</dbReference>
<dbReference type="Gene3D" id="3.30.200.20">
    <property type="entry name" value="Phosphorylase Kinase, domain 1"/>
    <property type="match status" value="1"/>
</dbReference>
<keyword evidence="3 6" id="KW-0418">Kinase</keyword>
<evidence type="ECO:0000313" key="6">
    <source>
        <dbReference type="EMBL" id="MCG2623662.1"/>
    </source>
</evidence>